<reference evidence="5 6" key="1">
    <citation type="submission" date="2020-08" db="EMBL/GenBank/DDBJ databases">
        <title>Novel species isolated from subtropical streams in China.</title>
        <authorList>
            <person name="Lu H."/>
        </authorList>
    </citation>
    <scope>NUCLEOTIDE SEQUENCE [LARGE SCALE GENOMIC DNA]</scope>
    <source>
        <strain evidence="5 6">KACC 16656</strain>
    </source>
</reference>
<keyword evidence="2 5" id="KW-0378">Hydrolase</keyword>
<evidence type="ECO:0000256" key="1">
    <source>
        <dbReference type="ARBA" id="ARBA00022741"/>
    </source>
</evidence>
<evidence type="ECO:0000256" key="3">
    <source>
        <dbReference type="ARBA" id="ARBA00022840"/>
    </source>
</evidence>
<evidence type="ECO:0000313" key="5">
    <source>
        <dbReference type="EMBL" id="MBC3806921.1"/>
    </source>
</evidence>
<accession>A0ABR6X2B5</accession>
<dbReference type="SUPFAM" id="SSF160467">
    <property type="entry name" value="PH0987 N-terminal domain-like"/>
    <property type="match status" value="1"/>
</dbReference>
<keyword evidence="1" id="KW-0547">Nucleotide-binding</keyword>
<dbReference type="Proteomes" id="UP000648257">
    <property type="component" value="Unassembled WGS sequence"/>
</dbReference>
<dbReference type="InterPro" id="IPR010016">
    <property type="entry name" value="PxpB"/>
</dbReference>
<evidence type="ECO:0000256" key="2">
    <source>
        <dbReference type="ARBA" id="ARBA00022801"/>
    </source>
</evidence>
<dbReference type="Pfam" id="PF02682">
    <property type="entry name" value="CT_C_D"/>
    <property type="match status" value="1"/>
</dbReference>
<proteinExistence type="predicted"/>
<organism evidence="5 6">
    <name type="scientific">Undibacterium seohonense</name>
    <dbReference type="NCBI Taxonomy" id="1344950"/>
    <lineage>
        <taxon>Bacteria</taxon>
        <taxon>Pseudomonadati</taxon>
        <taxon>Pseudomonadota</taxon>
        <taxon>Betaproteobacteria</taxon>
        <taxon>Burkholderiales</taxon>
        <taxon>Oxalobacteraceae</taxon>
        <taxon>Undibacterium</taxon>
    </lineage>
</organism>
<feature type="domain" description="Carboxyltransferase" evidence="4">
    <location>
        <begin position="5"/>
        <end position="204"/>
    </location>
</feature>
<comment type="caution">
    <text evidence="5">The sequence shown here is derived from an EMBL/GenBank/DDBJ whole genome shotgun (WGS) entry which is preliminary data.</text>
</comment>
<gene>
    <name evidence="5" type="primary">pxpB</name>
    <name evidence="5" type="ORF">H8K52_06125</name>
</gene>
<dbReference type="EC" id="3.5.2.9" evidence="5"/>
<dbReference type="NCBIfam" id="TIGR00370">
    <property type="entry name" value="5-oxoprolinase subunit PxpB"/>
    <property type="match status" value="1"/>
</dbReference>
<dbReference type="SMART" id="SM00796">
    <property type="entry name" value="AHS1"/>
    <property type="match status" value="1"/>
</dbReference>
<dbReference type="Gene3D" id="2.40.100.10">
    <property type="entry name" value="Cyclophilin-like"/>
    <property type="match status" value="1"/>
</dbReference>
<name>A0ABR6X2B5_9BURK</name>
<keyword evidence="6" id="KW-1185">Reference proteome</keyword>
<dbReference type="EMBL" id="JACOFW010000005">
    <property type="protein sequence ID" value="MBC3806921.1"/>
    <property type="molecule type" value="Genomic_DNA"/>
</dbReference>
<evidence type="ECO:0000259" key="4">
    <source>
        <dbReference type="SMART" id="SM00796"/>
    </source>
</evidence>
<protein>
    <submittedName>
        <fullName evidence="5">5-oxoprolinase subunit PxpB</fullName>
        <ecNumber evidence="5">3.5.2.9</ecNumber>
    </submittedName>
</protein>
<dbReference type="InterPro" id="IPR003833">
    <property type="entry name" value="CT_C_D"/>
</dbReference>
<dbReference type="SUPFAM" id="SSF50891">
    <property type="entry name" value="Cyclophilin-like"/>
    <property type="match status" value="1"/>
</dbReference>
<dbReference type="RefSeq" id="WP_186922013.1">
    <property type="nucleotide sequence ID" value="NZ_JACOFW010000005.1"/>
</dbReference>
<keyword evidence="3" id="KW-0067">ATP-binding</keyword>
<dbReference type="PANTHER" id="PTHR34698:SF2">
    <property type="entry name" value="5-OXOPROLINASE SUBUNIT B"/>
    <property type="match status" value="1"/>
</dbReference>
<dbReference type="InterPro" id="IPR029000">
    <property type="entry name" value="Cyclophilin-like_dom_sf"/>
</dbReference>
<dbReference type="PANTHER" id="PTHR34698">
    <property type="entry name" value="5-OXOPROLINASE SUBUNIT B"/>
    <property type="match status" value="1"/>
</dbReference>
<evidence type="ECO:0000313" key="6">
    <source>
        <dbReference type="Proteomes" id="UP000648257"/>
    </source>
</evidence>
<dbReference type="GO" id="GO:0017168">
    <property type="term" value="F:5-oxoprolinase (ATP-hydrolyzing) activity"/>
    <property type="evidence" value="ECO:0007669"/>
    <property type="project" value="UniProtKB-EC"/>
</dbReference>
<sequence length="220" mass="24037">MKPEFSFYLLGERTAVMQSKSTQIDVNCQRTISGIAHQLKQMGTCIDIVPGMNNLSAIVDPQQQSASALLETLQELAQSTEPLEFQARQIHIPVSYGGDNGPDLELVARHCQLSPAEVIAHHSQAEYLVYFLGFQPGFAYLGGLMPQLHTPRRAEPRLQIAAGSVGIGGSQTGIYPAASPGGWQIIGRTKLRLFDPQQKQPSLLQAGDIVRFVVERSDVE</sequence>